<feature type="region of interest" description="Disordered" evidence="1">
    <location>
        <begin position="205"/>
        <end position="267"/>
    </location>
</feature>
<feature type="compositionally biased region" description="Basic and acidic residues" evidence="1">
    <location>
        <begin position="551"/>
        <end position="567"/>
    </location>
</feature>
<organism evidence="2 3">
    <name type="scientific">Streptomyces graminearus</name>
    <dbReference type="NCBI Taxonomy" id="284030"/>
    <lineage>
        <taxon>Bacteria</taxon>
        <taxon>Bacillati</taxon>
        <taxon>Actinomycetota</taxon>
        <taxon>Actinomycetes</taxon>
        <taxon>Kitasatosporales</taxon>
        <taxon>Streptomycetaceae</taxon>
        <taxon>Streptomyces</taxon>
    </lineage>
</organism>
<dbReference type="RefSeq" id="WP_346076853.1">
    <property type="nucleotide sequence ID" value="NZ_BAAATL010000032.1"/>
</dbReference>
<proteinExistence type="predicted"/>
<feature type="compositionally biased region" description="Basic and acidic residues" evidence="1">
    <location>
        <begin position="478"/>
        <end position="489"/>
    </location>
</feature>
<evidence type="ECO:0000313" key="3">
    <source>
        <dbReference type="Proteomes" id="UP001501721"/>
    </source>
</evidence>
<name>A0ABN3MKK7_9ACTN</name>
<sequence length="567" mass="58927">MGDHNKKPDLHQFDRWAADQQFKQEKSAMGGGQCAAPSLNKKGGGCQVSDFEGHQLNDMVDMVKSANHEHLENAANGLWDARDAIWSAADELLEHIGRVDWHGEAANSFHSWAGDLVNHSYELGFYADNVATQVSAASMGLASVSSSMPPRDNRPKIFSIAEQAKLDPGGIQAQAVENHRQEAITQMNRLASYYAVSEGNLRGLEEPKFGKMPDMGVPQGSSEARHGSDSGTQTNPAHLPAGGTARQYSVASPDGPDTKRDDPGRTLHHVVLPPDQHVHLDPSQHVGTNIDSVNTLPPDTVKPTVPVAPPTAPGPVGGGGGPISPFPTGPTVPNVGMPVPRGGTGGVRGPVGTSRMTVRPIEEPETGTGTGRGPISGVRQPVVPGQAGARGPASPMGRTPMGQSPMGKAPMGRGPVGRSIVGGTPRTGGVPGERIGESGPTGAARTGGVIGGRPTTPSAKGVNGSRVPRGKVIGGEPAARDPHAVERPGQRGVIRAAEPEGAEGQASRRPVTPGGAVGAPNGKAPTARNGARAADHDEHMPGRSSSRRSKRDRDDKKSRRRQASETE</sequence>
<keyword evidence="3" id="KW-1185">Reference proteome</keyword>
<evidence type="ECO:0000313" key="2">
    <source>
        <dbReference type="EMBL" id="GAA2501824.1"/>
    </source>
</evidence>
<comment type="caution">
    <text evidence="2">The sequence shown here is derived from an EMBL/GenBank/DDBJ whole genome shotgun (WGS) entry which is preliminary data.</text>
</comment>
<gene>
    <name evidence="2" type="ORF">GCM10010422_59000</name>
</gene>
<feature type="region of interest" description="Disordered" evidence="1">
    <location>
        <begin position="361"/>
        <end position="567"/>
    </location>
</feature>
<feature type="compositionally biased region" description="Basic and acidic residues" evidence="1">
    <location>
        <begin position="256"/>
        <end position="265"/>
    </location>
</feature>
<accession>A0ABN3MKK7</accession>
<dbReference type="EMBL" id="BAAATL010000032">
    <property type="protein sequence ID" value="GAA2501824.1"/>
    <property type="molecule type" value="Genomic_DNA"/>
</dbReference>
<evidence type="ECO:0000256" key="1">
    <source>
        <dbReference type="SAM" id="MobiDB-lite"/>
    </source>
</evidence>
<dbReference type="Proteomes" id="UP001501721">
    <property type="component" value="Unassembled WGS sequence"/>
</dbReference>
<reference evidence="2 3" key="1">
    <citation type="journal article" date="2019" name="Int. J. Syst. Evol. Microbiol.">
        <title>The Global Catalogue of Microorganisms (GCM) 10K type strain sequencing project: providing services to taxonomists for standard genome sequencing and annotation.</title>
        <authorList>
            <consortium name="The Broad Institute Genomics Platform"/>
            <consortium name="The Broad Institute Genome Sequencing Center for Infectious Disease"/>
            <person name="Wu L."/>
            <person name="Ma J."/>
        </authorList>
    </citation>
    <scope>NUCLEOTIDE SEQUENCE [LARGE SCALE GENOMIC DNA]</scope>
    <source>
        <strain evidence="2 3">JCM 6923</strain>
    </source>
</reference>
<protein>
    <submittedName>
        <fullName evidence="2">Uncharacterized protein</fullName>
    </submittedName>
</protein>